<sequence length="102" mass="10452">MVAALVEASVVEAVQLAAPEAQLEEEVALEAVSEVDLQAPSEATAVVWVVLVDPEAVTVAATAALEATSLAATVVLGGSNSSSDKSNCHQPRCDRSNKTSYL</sequence>
<name>A0A131YGN6_RHIAP</name>
<organism evidence="2">
    <name type="scientific">Rhipicephalus appendiculatus</name>
    <name type="common">Brown ear tick</name>
    <dbReference type="NCBI Taxonomy" id="34631"/>
    <lineage>
        <taxon>Eukaryota</taxon>
        <taxon>Metazoa</taxon>
        <taxon>Ecdysozoa</taxon>
        <taxon>Arthropoda</taxon>
        <taxon>Chelicerata</taxon>
        <taxon>Arachnida</taxon>
        <taxon>Acari</taxon>
        <taxon>Parasitiformes</taxon>
        <taxon>Ixodida</taxon>
        <taxon>Ixodoidea</taxon>
        <taxon>Ixodidae</taxon>
        <taxon>Rhipicephalinae</taxon>
        <taxon>Rhipicephalus</taxon>
        <taxon>Rhipicephalus</taxon>
    </lineage>
</organism>
<evidence type="ECO:0000313" key="2">
    <source>
        <dbReference type="EMBL" id="JAP77650.1"/>
    </source>
</evidence>
<feature type="compositionally biased region" description="Polar residues" evidence="1">
    <location>
        <begin position="78"/>
        <end position="89"/>
    </location>
</feature>
<dbReference type="AlphaFoldDB" id="A0A131YGN6"/>
<protein>
    <submittedName>
        <fullName evidence="2">Uncharacterized protein</fullName>
    </submittedName>
</protein>
<proteinExistence type="predicted"/>
<feature type="compositionally biased region" description="Basic and acidic residues" evidence="1">
    <location>
        <begin position="91"/>
        <end position="102"/>
    </location>
</feature>
<accession>A0A131YGN6</accession>
<dbReference type="EMBL" id="GEDV01010907">
    <property type="protein sequence ID" value="JAP77650.1"/>
    <property type="molecule type" value="Transcribed_RNA"/>
</dbReference>
<reference evidence="2" key="1">
    <citation type="journal article" date="2016" name="Ticks Tick Borne Dis.">
        <title>De novo assembly and annotation of the salivary gland transcriptome of Rhipicephalus appendiculatus male and female ticks during blood feeding.</title>
        <authorList>
            <person name="de Castro M.H."/>
            <person name="de Klerk D."/>
            <person name="Pienaar R."/>
            <person name="Latif A.A."/>
            <person name="Rees D.J."/>
            <person name="Mans B.J."/>
        </authorList>
    </citation>
    <scope>NUCLEOTIDE SEQUENCE</scope>
    <source>
        <tissue evidence="2">Salivary glands</tissue>
    </source>
</reference>
<evidence type="ECO:0000256" key="1">
    <source>
        <dbReference type="SAM" id="MobiDB-lite"/>
    </source>
</evidence>
<feature type="region of interest" description="Disordered" evidence="1">
    <location>
        <begin position="78"/>
        <end position="102"/>
    </location>
</feature>